<name>A0AA39XZ01_9PEZI</name>
<dbReference type="EMBL" id="JAULSV010000005">
    <property type="protein sequence ID" value="KAK0642886.1"/>
    <property type="molecule type" value="Genomic_DNA"/>
</dbReference>
<organism evidence="2 3">
    <name type="scientific">Cercophora newfieldiana</name>
    <dbReference type="NCBI Taxonomy" id="92897"/>
    <lineage>
        <taxon>Eukaryota</taxon>
        <taxon>Fungi</taxon>
        <taxon>Dikarya</taxon>
        <taxon>Ascomycota</taxon>
        <taxon>Pezizomycotina</taxon>
        <taxon>Sordariomycetes</taxon>
        <taxon>Sordariomycetidae</taxon>
        <taxon>Sordariales</taxon>
        <taxon>Lasiosphaeriaceae</taxon>
        <taxon>Cercophora</taxon>
    </lineage>
</organism>
<feature type="region of interest" description="Disordered" evidence="1">
    <location>
        <begin position="353"/>
        <end position="410"/>
    </location>
</feature>
<keyword evidence="3" id="KW-1185">Reference proteome</keyword>
<accession>A0AA39XZ01</accession>
<protein>
    <submittedName>
        <fullName evidence="2">Uncharacterized protein</fullName>
    </submittedName>
</protein>
<dbReference type="Proteomes" id="UP001174936">
    <property type="component" value="Unassembled WGS sequence"/>
</dbReference>
<sequence length="410" mass="44202">MEQQGRAPSTLDRYRPIISDLMRRPVLSGGMGLETDEAVGAQIQQAIRTTMEALAAAGVPPRNVSRTLLEHMILRELFALSGMPFPSELRCDMTLAPNRPGSEAADEQPESSLYRQFYTNRAWEVMKSRRAKAEAERAETVASLARLNSGVAFGSRAPSLAPAPLGSPACSPASSATLGHEDTIAAAPVQCQQRAAASENGNRKRPAEGHVISNGAPSDPTERAQTPFKRPRVTGQRTDNEGHLPARHPPIQHPAQTLAALHLLHPHVACPPQRPPHRHMFFSRGPYGPMRPPSPECSPVLGPGHAGAHHRQSFTSVHMPAGASSTSLRPAQPVTVTSGIPPGPFWWHRDLFATPGPHPENTPVPGTFSSFSEPEDCEVDHTADPPRTVRANVWRSPSAPSSPLSHPCRT</sequence>
<feature type="region of interest" description="Disordered" evidence="1">
    <location>
        <begin position="193"/>
        <end position="251"/>
    </location>
</feature>
<evidence type="ECO:0000313" key="2">
    <source>
        <dbReference type="EMBL" id="KAK0642886.1"/>
    </source>
</evidence>
<evidence type="ECO:0000256" key="1">
    <source>
        <dbReference type="SAM" id="MobiDB-lite"/>
    </source>
</evidence>
<comment type="caution">
    <text evidence="2">The sequence shown here is derived from an EMBL/GenBank/DDBJ whole genome shotgun (WGS) entry which is preliminary data.</text>
</comment>
<proteinExistence type="predicted"/>
<feature type="compositionally biased region" description="Low complexity" evidence="1">
    <location>
        <begin position="396"/>
        <end position="410"/>
    </location>
</feature>
<gene>
    <name evidence="2" type="ORF">B0T16DRAFT_459092</name>
</gene>
<evidence type="ECO:0000313" key="3">
    <source>
        <dbReference type="Proteomes" id="UP001174936"/>
    </source>
</evidence>
<dbReference type="AlphaFoldDB" id="A0AA39XZ01"/>
<reference evidence="2" key="1">
    <citation type="submission" date="2023-06" db="EMBL/GenBank/DDBJ databases">
        <title>Genome-scale phylogeny and comparative genomics of the fungal order Sordariales.</title>
        <authorList>
            <consortium name="Lawrence Berkeley National Laboratory"/>
            <person name="Hensen N."/>
            <person name="Bonometti L."/>
            <person name="Westerberg I."/>
            <person name="Brannstrom I.O."/>
            <person name="Guillou S."/>
            <person name="Cros-Aarteil S."/>
            <person name="Calhoun S."/>
            <person name="Haridas S."/>
            <person name="Kuo A."/>
            <person name="Mondo S."/>
            <person name="Pangilinan J."/>
            <person name="Riley R."/>
            <person name="Labutti K."/>
            <person name="Andreopoulos B."/>
            <person name="Lipzen A."/>
            <person name="Chen C."/>
            <person name="Yanf M."/>
            <person name="Daum C."/>
            <person name="Ng V."/>
            <person name="Clum A."/>
            <person name="Steindorff A."/>
            <person name="Ohm R."/>
            <person name="Martin F."/>
            <person name="Silar P."/>
            <person name="Natvig D."/>
            <person name="Lalanne C."/>
            <person name="Gautier V."/>
            <person name="Ament-Velasquez S.L."/>
            <person name="Kruys A."/>
            <person name="Hutchinson M.I."/>
            <person name="Powell A.J."/>
            <person name="Barry K."/>
            <person name="Miller A.N."/>
            <person name="Grigoriev I.V."/>
            <person name="Debuchy R."/>
            <person name="Gladieux P."/>
            <person name="Thoren M.H."/>
            <person name="Johannesson H."/>
        </authorList>
    </citation>
    <scope>NUCLEOTIDE SEQUENCE</scope>
    <source>
        <strain evidence="2">SMH2532-1</strain>
    </source>
</reference>